<dbReference type="InterPro" id="IPR016040">
    <property type="entry name" value="NAD(P)-bd_dom"/>
</dbReference>
<dbReference type="STRING" id="349163.Acry_0024"/>
<comment type="catalytic activity">
    <reaction evidence="1 9">
        <text>UDP-alpha-D-glucose = UDP-alpha-D-galactose</text>
        <dbReference type="Rhea" id="RHEA:22168"/>
        <dbReference type="ChEBI" id="CHEBI:58885"/>
        <dbReference type="ChEBI" id="CHEBI:66914"/>
        <dbReference type="EC" id="5.1.3.2"/>
    </reaction>
</comment>
<evidence type="ECO:0000256" key="2">
    <source>
        <dbReference type="ARBA" id="ARBA00001911"/>
    </source>
</evidence>
<dbReference type="PANTHER" id="PTHR43725:SF47">
    <property type="entry name" value="UDP-GLUCOSE 4-EPIMERASE"/>
    <property type="match status" value="1"/>
</dbReference>
<dbReference type="NCBIfam" id="TIGR01179">
    <property type="entry name" value="galE"/>
    <property type="match status" value="1"/>
</dbReference>
<dbReference type="RefSeq" id="WP_007421941.1">
    <property type="nucleotide sequence ID" value="NC_009484.1"/>
</dbReference>
<evidence type="ECO:0000256" key="7">
    <source>
        <dbReference type="ARBA" id="ARBA00023027"/>
    </source>
</evidence>
<comment type="pathway">
    <text evidence="3 9">Carbohydrate metabolism; galactose metabolism.</text>
</comment>
<comment type="cofactor">
    <cofactor evidence="2 9">
        <name>NAD(+)</name>
        <dbReference type="ChEBI" id="CHEBI:57540"/>
    </cofactor>
</comment>
<evidence type="ECO:0000256" key="1">
    <source>
        <dbReference type="ARBA" id="ARBA00000083"/>
    </source>
</evidence>
<dbReference type="eggNOG" id="COG1087">
    <property type="taxonomic scope" value="Bacteria"/>
</dbReference>
<dbReference type="InterPro" id="IPR005886">
    <property type="entry name" value="UDP_G4E"/>
</dbReference>
<dbReference type="EMBL" id="CP000697">
    <property type="protein sequence ID" value="ABQ29253.1"/>
    <property type="molecule type" value="Genomic_DNA"/>
</dbReference>
<dbReference type="UniPathway" id="UPA00214"/>
<dbReference type="Gene3D" id="3.40.50.720">
    <property type="entry name" value="NAD(P)-binding Rossmann-like Domain"/>
    <property type="match status" value="1"/>
</dbReference>
<sequence>MARIMLTGGAGFIGSHTAVVLLERGYDIVLLDDFSNAARDVPDRLRQITGIAMPVIEADIRDPEAMRAAFAAFPVDAVVHFAAKKAVGESEADPLLYFDVNILGTIRLLAAMRDAGVGRLVFSSSATVYGEPDTCPISETASLRVTNVYGRTKMVMEGMIEDLSRTGVLAASAILRYFNPVGAHPSGLIGENPRGVPANLMPYLCQVAAGQRPYLTVFGNDYPTHDGTGVRDFIHVMDLAEAHAAAVDRILAQDGGFTVNLGTGTGYSVLDLVHAFKAATGIDVPYQVGPRRPGDVAACYADPGLAASLLGWRASRGVQDMCRDAWRWQSRH</sequence>
<evidence type="ECO:0000256" key="9">
    <source>
        <dbReference type="RuleBase" id="RU366046"/>
    </source>
</evidence>
<dbReference type="GO" id="GO:0006012">
    <property type="term" value="P:galactose metabolic process"/>
    <property type="evidence" value="ECO:0007669"/>
    <property type="project" value="UniProtKB-UniPathway"/>
</dbReference>
<evidence type="ECO:0000259" key="10">
    <source>
        <dbReference type="Pfam" id="PF16363"/>
    </source>
</evidence>
<feature type="domain" description="NAD(P)-binding" evidence="10">
    <location>
        <begin position="6"/>
        <end position="324"/>
    </location>
</feature>
<dbReference type="Proteomes" id="UP000000245">
    <property type="component" value="Chromosome"/>
</dbReference>
<name>A5FUH1_ACICJ</name>
<dbReference type="AlphaFoldDB" id="A5FUH1"/>
<gene>
    <name evidence="11" type="ordered locus">Acry_0024</name>
</gene>
<accession>A5FUH1</accession>
<dbReference type="PANTHER" id="PTHR43725">
    <property type="entry name" value="UDP-GLUCOSE 4-EPIMERASE"/>
    <property type="match status" value="1"/>
</dbReference>
<keyword evidence="12" id="KW-1185">Reference proteome</keyword>
<evidence type="ECO:0000256" key="4">
    <source>
        <dbReference type="ARBA" id="ARBA00007637"/>
    </source>
</evidence>
<dbReference type="Pfam" id="PF16363">
    <property type="entry name" value="GDP_Man_Dehyd"/>
    <property type="match status" value="1"/>
</dbReference>
<organism evidence="11 12">
    <name type="scientific">Acidiphilium cryptum (strain JF-5)</name>
    <dbReference type="NCBI Taxonomy" id="349163"/>
    <lineage>
        <taxon>Bacteria</taxon>
        <taxon>Pseudomonadati</taxon>
        <taxon>Pseudomonadota</taxon>
        <taxon>Alphaproteobacteria</taxon>
        <taxon>Acetobacterales</taxon>
        <taxon>Acidocellaceae</taxon>
        <taxon>Acidiphilium</taxon>
    </lineage>
</organism>
<keyword evidence="9" id="KW-0119">Carbohydrate metabolism</keyword>
<keyword evidence="7 9" id="KW-0520">NAD</keyword>
<dbReference type="Gene3D" id="3.90.25.10">
    <property type="entry name" value="UDP-galactose 4-epimerase, domain 1"/>
    <property type="match status" value="1"/>
</dbReference>
<proteinExistence type="inferred from homology"/>
<protein>
    <recommendedName>
        <fullName evidence="6 9">UDP-glucose 4-epimerase</fullName>
        <ecNumber evidence="5 9">5.1.3.2</ecNumber>
    </recommendedName>
</protein>
<evidence type="ECO:0000313" key="12">
    <source>
        <dbReference type="Proteomes" id="UP000000245"/>
    </source>
</evidence>
<evidence type="ECO:0000313" key="11">
    <source>
        <dbReference type="EMBL" id="ABQ29253.1"/>
    </source>
</evidence>
<dbReference type="SUPFAM" id="SSF51735">
    <property type="entry name" value="NAD(P)-binding Rossmann-fold domains"/>
    <property type="match status" value="1"/>
</dbReference>
<dbReference type="KEGG" id="acr:Acry_0024"/>
<dbReference type="GO" id="GO:0003978">
    <property type="term" value="F:UDP-glucose 4-epimerase activity"/>
    <property type="evidence" value="ECO:0007669"/>
    <property type="project" value="UniProtKB-UniRule"/>
</dbReference>
<dbReference type="CDD" id="cd05247">
    <property type="entry name" value="UDP_G4E_1_SDR_e"/>
    <property type="match status" value="1"/>
</dbReference>
<dbReference type="GO" id="GO:0005829">
    <property type="term" value="C:cytosol"/>
    <property type="evidence" value="ECO:0007669"/>
    <property type="project" value="TreeGrafter"/>
</dbReference>
<comment type="similarity">
    <text evidence="4 9">Belongs to the NAD(P)-dependent epimerase/dehydratase family.</text>
</comment>
<comment type="subunit">
    <text evidence="9">Homodimer.</text>
</comment>
<evidence type="ECO:0000256" key="3">
    <source>
        <dbReference type="ARBA" id="ARBA00004947"/>
    </source>
</evidence>
<reference evidence="11 12" key="1">
    <citation type="submission" date="2007-05" db="EMBL/GenBank/DDBJ databases">
        <title>Complete sequence of chromosome of Acidiphilium cryptum JF-5.</title>
        <authorList>
            <consortium name="US DOE Joint Genome Institute"/>
            <person name="Copeland A."/>
            <person name="Lucas S."/>
            <person name="Lapidus A."/>
            <person name="Barry K."/>
            <person name="Detter J.C."/>
            <person name="Glavina del Rio T."/>
            <person name="Hammon N."/>
            <person name="Israni S."/>
            <person name="Dalin E."/>
            <person name="Tice H."/>
            <person name="Pitluck S."/>
            <person name="Sims D."/>
            <person name="Brettin T."/>
            <person name="Bruce D."/>
            <person name="Han C."/>
            <person name="Schmutz J."/>
            <person name="Larimer F."/>
            <person name="Land M."/>
            <person name="Hauser L."/>
            <person name="Kyrpides N."/>
            <person name="Kim E."/>
            <person name="Magnuson T."/>
            <person name="Richardson P."/>
        </authorList>
    </citation>
    <scope>NUCLEOTIDE SEQUENCE [LARGE SCALE GENOMIC DNA]</scope>
    <source>
        <strain evidence="11 12">JF-5</strain>
    </source>
</reference>
<evidence type="ECO:0000256" key="8">
    <source>
        <dbReference type="ARBA" id="ARBA00023235"/>
    </source>
</evidence>
<dbReference type="HOGENOM" id="CLU_007383_1_10_5"/>
<keyword evidence="8 9" id="KW-0413">Isomerase</keyword>
<dbReference type="InterPro" id="IPR036291">
    <property type="entry name" value="NAD(P)-bd_dom_sf"/>
</dbReference>
<evidence type="ECO:0000256" key="5">
    <source>
        <dbReference type="ARBA" id="ARBA00013189"/>
    </source>
</evidence>
<evidence type="ECO:0000256" key="6">
    <source>
        <dbReference type="ARBA" id="ARBA00018569"/>
    </source>
</evidence>
<dbReference type="EC" id="5.1.3.2" evidence="5 9"/>